<protein>
    <submittedName>
        <fullName evidence="2">Uncharacterized protein</fullName>
    </submittedName>
</protein>
<gene>
    <name evidence="2" type="ORF">IS491_26810</name>
</gene>
<comment type="caution">
    <text evidence="2">The sequence shown here is derived from an EMBL/GenBank/DDBJ whole genome shotgun (WGS) entry which is preliminary data.</text>
</comment>
<accession>A0AAE2RV47</accession>
<dbReference type="RefSeq" id="WP_011968934.1">
    <property type="nucleotide sequence ID" value="NZ_CP073279.1"/>
</dbReference>
<organism evidence="2 3">
    <name type="scientific">Clostridium beijerinckii</name>
    <name type="common">Clostridium MP</name>
    <dbReference type="NCBI Taxonomy" id="1520"/>
    <lineage>
        <taxon>Bacteria</taxon>
        <taxon>Bacillati</taxon>
        <taxon>Bacillota</taxon>
        <taxon>Clostridia</taxon>
        <taxon>Eubacteriales</taxon>
        <taxon>Clostridiaceae</taxon>
        <taxon>Clostridium</taxon>
    </lineage>
</organism>
<name>A0AAE2RV47_CLOBE</name>
<dbReference type="Proteomes" id="UP000631418">
    <property type="component" value="Unassembled WGS sequence"/>
</dbReference>
<dbReference type="AlphaFoldDB" id="A0AAE2RV47"/>
<keyword evidence="1" id="KW-0812">Transmembrane</keyword>
<keyword evidence="1" id="KW-1133">Transmembrane helix</keyword>
<reference evidence="2" key="1">
    <citation type="submission" date="2020-11" db="EMBL/GenBank/DDBJ databases">
        <authorList>
            <person name="Thieme N."/>
            <person name="Liebl W."/>
            <person name="Zverlov V."/>
        </authorList>
    </citation>
    <scope>NUCLEOTIDE SEQUENCE</scope>
    <source>
        <strain evidence="2">NT08</strain>
    </source>
</reference>
<proteinExistence type="predicted"/>
<sequence>MYKNNGIVFDEHFSNALIKSAAKNGYVEFNTGSDLDRQLVKSLMTNREYGLLRQKCFELALLYDEVYLNDPFELASLDRLQKEGIVKKHKYWNNTLQDNSINEISLAQDIKPLVIDYIIKHFKKRRPYLNGIRGLANKYVDGLYDFEVLWRAGLKQEAIENTHIPLKKLLKIKGDPVNFICNLFDETNGIHSFAVDMIDIAFEIESIISLMKISNEFKVPFISKRITGFENELEIDKTYEVYKTCIIEMKNEVQYIPQIDSIDDLLRVREKSEIKRFREVLNEWTSLMSDQEFNLAEKIRKDIFKANKEIANLDKWRKVDKLIYYLSIPTMLIPYLSNIITIGGAYTRYHIEGKEKRYGWIGIGR</sequence>
<evidence type="ECO:0000313" key="2">
    <source>
        <dbReference type="EMBL" id="MBF7812203.1"/>
    </source>
</evidence>
<feature type="transmembrane region" description="Helical" evidence="1">
    <location>
        <begin position="322"/>
        <end position="347"/>
    </location>
</feature>
<keyword evidence="1" id="KW-0472">Membrane</keyword>
<evidence type="ECO:0000313" key="3">
    <source>
        <dbReference type="Proteomes" id="UP000631418"/>
    </source>
</evidence>
<evidence type="ECO:0000256" key="1">
    <source>
        <dbReference type="SAM" id="Phobius"/>
    </source>
</evidence>
<dbReference type="EMBL" id="JADOEF010000004">
    <property type="protein sequence ID" value="MBF7812203.1"/>
    <property type="molecule type" value="Genomic_DNA"/>
</dbReference>